<dbReference type="PROSITE" id="PS50893">
    <property type="entry name" value="ABC_TRANSPORTER_2"/>
    <property type="match status" value="2"/>
</dbReference>
<dbReference type="GO" id="GO:0005524">
    <property type="term" value="F:ATP binding"/>
    <property type="evidence" value="ECO:0007669"/>
    <property type="project" value="UniProtKB-KW"/>
</dbReference>
<dbReference type="GO" id="GO:0003723">
    <property type="term" value="F:RNA binding"/>
    <property type="evidence" value="ECO:0007669"/>
    <property type="project" value="InterPro"/>
</dbReference>
<reference evidence="6 7" key="1">
    <citation type="journal article" date="2018" name="G3 (Bethesda)">
        <title>Phylogenetic and Phylogenomic Definition of Rhizopus Species.</title>
        <authorList>
            <person name="Gryganskyi A.P."/>
            <person name="Golan J."/>
            <person name="Dolatabadi S."/>
            <person name="Mondo S."/>
            <person name="Robb S."/>
            <person name="Idnurm A."/>
            <person name="Muszewska A."/>
            <person name="Steczkiewicz K."/>
            <person name="Masonjones S."/>
            <person name="Liao H.L."/>
            <person name="Gajdeczka M.T."/>
            <person name="Anike F."/>
            <person name="Vuek A."/>
            <person name="Anishchenko I.M."/>
            <person name="Voigt K."/>
            <person name="de Hoog G.S."/>
            <person name="Smith M.E."/>
            <person name="Heitman J."/>
            <person name="Vilgalys R."/>
            <person name="Stajich J.E."/>
        </authorList>
    </citation>
    <scope>NUCLEOTIDE SEQUENCE [LARGE SCALE GENOMIC DNA]</scope>
    <source>
        <strain evidence="6 7">CBS 357.93</strain>
    </source>
</reference>
<dbReference type="GO" id="GO:0016887">
    <property type="term" value="F:ATP hydrolysis activity"/>
    <property type="evidence" value="ECO:0007669"/>
    <property type="project" value="InterPro"/>
</dbReference>
<dbReference type="InterPro" id="IPR027417">
    <property type="entry name" value="P-loop_NTPase"/>
</dbReference>
<dbReference type="EMBL" id="PJQL01002242">
    <property type="protein sequence ID" value="RCH84880.1"/>
    <property type="molecule type" value="Genomic_DNA"/>
</dbReference>
<evidence type="ECO:0000256" key="1">
    <source>
        <dbReference type="ARBA" id="ARBA00022737"/>
    </source>
</evidence>
<feature type="non-terminal residue" evidence="6">
    <location>
        <position position="1"/>
    </location>
</feature>
<gene>
    <name evidence="6" type="ORF">CU097_005346</name>
</gene>
<dbReference type="AlphaFoldDB" id="A0A367J4L5"/>
<evidence type="ECO:0000313" key="6">
    <source>
        <dbReference type="EMBL" id="RCH84880.1"/>
    </source>
</evidence>
<dbReference type="PANTHER" id="PTHR19211">
    <property type="entry name" value="ATP-BINDING TRANSPORT PROTEIN-RELATED"/>
    <property type="match status" value="1"/>
</dbReference>
<keyword evidence="7" id="KW-1185">Reference proteome</keyword>
<dbReference type="FunFam" id="3.40.50.300:FF:001092">
    <property type="entry name" value="ATP-binding cassette sub-family F member 2"/>
    <property type="match status" value="1"/>
</dbReference>
<dbReference type="InterPro" id="IPR003593">
    <property type="entry name" value="AAA+_ATPase"/>
</dbReference>
<evidence type="ECO:0000256" key="3">
    <source>
        <dbReference type="ARBA" id="ARBA00022840"/>
    </source>
</evidence>
<comment type="caution">
    <text evidence="6">The sequence shown here is derived from an EMBL/GenBank/DDBJ whole genome shotgun (WGS) entry which is preliminary data.</text>
</comment>
<dbReference type="SMART" id="SM00382">
    <property type="entry name" value="AAA"/>
    <property type="match status" value="2"/>
</dbReference>
<dbReference type="InterPro" id="IPR017871">
    <property type="entry name" value="ABC_transporter-like_CS"/>
</dbReference>
<dbReference type="InterPro" id="IPR012340">
    <property type="entry name" value="NA-bd_OB-fold"/>
</dbReference>
<accession>A0A367J4L5</accession>
<dbReference type="InterPro" id="IPR001900">
    <property type="entry name" value="RNase_II/R"/>
</dbReference>
<dbReference type="Pfam" id="PF00005">
    <property type="entry name" value="ABC_tran"/>
    <property type="match status" value="2"/>
</dbReference>
<dbReference type="STRING" id="86630.A0A367J4L5"/>
<dbReference type="PANTHER" id="PTHR19211:SF129">
    <property type="entry name" value="ABC TRANSPORTER ATP-BINDING PROTEIN"/>
    <property type="match status" value="1"/>
</dbReference>
<feature type="domain" description="ABC transporter" evidence="5">
    <location>
        <begin position="904"/>
        <end position="1120"/>
    </location>
</feature>
<evidence type="ECO:0000256" key="4">
    <source>
        <dbReference type="SAM" id="MobiDB-lite"/>
    </source>
</evidence>
<name>A0A367J4L5_RHIAZ</name>
<evidence type="ECO:0000313" key="7">
    <source>
        <dbReference type="Proteomes" id="UP000252139"/>
    </source>
</evidence>
<dbReference type="InterPro" id="IPR032781">
    <property type="entry name" value="ABC_tran_Xtn"/>
</dbReference>
<keyword evidence="1" id="KW-0677">Repeat</keyword>
<keyword evidence="2" id="KW-0547">Nucleotide-binding</keyword>
<feature type="region of interest" description="Disordered" evidence="4">
    <location>
        <begin position="430"/>
        <end position="460"/>
    </location>
</feature>
<sequence length="1143" mass="130022">RSIVRSKGHIKHVDTDGEKSEIESDASILLDLCRKLQRNRIEHEHGLNLAKHYVAFKLGKSGYPEEIARIDEADEDVLMNELLIIVNIEVGQKISSRFPDQALLYRQEQPKMSAFSLIKSYFDSQCDSVHDLMNYVNEEKDHKKQQALNYVITKGLPKSKFFSAGSVDIAKYKHFMYGAPLYALFTEPTRNYASIITQRQLMITLKGGQQETDNFDAIDKVARHCNATLAAKHSAEQESKRLYTAAFIYRQSLKDMRNKNVEAECLAVGFQAPDIMLLYFPTYDLELPVACNEKSMPGHASNKGIYDADKQKMTLTWHSDKNDVQTKLCELHIMVTKLFTQNLNKFNICLDDDAAEYISGMLESMSMDEADEIRASTESFLIDANIDEDTRSAFYSNLFENNVSTPKEIKDQKKLPKPLQGIEKAKGVCDLPSAPNSAATKPPKSATRRTGRRGKLKDQDIDEKEPEIVAISQQSRFHTETIENLNKELDLKGVNISINQKDLLVDAHLKLKPFTRYGLVGQNGVGKSMLLKCLAENILIGVPQNLNILHISQLDEFDESRMVLQEILEADKKASMTIREFKALQSVMGNEKNFKASDDLNQVVYSIMQSRLREKLEQASKIATKRSGLRGREARKVLIEREKELEEFNKKNPQTYVTSGMVTEIINEVYEKVELIDQDERKHRAVRLLKGLGFSEERINAPISHLSGGWRMRIALAKSLFLRPDILLLDEPTNHLDLPAILWLQEYVINETGDMTVVVVSHDREFLNNVTEETIILRDKTLKYHAGNFEDWERNTEEQRIRKQALYDSTEKKRAAIQASIQHNMRQAKATGDDKRHGMIQSRKKKLERLGMEKTEDGRRFKLNRDHAGYHYSLRAEVVVEKAVKTAAIKIPPPTELRYHGPMLTMKEAAFRYEGSTNYAIKKFSISIEPNARIAFIGPNGCGKTTLLNMLVGKVQPTSGEVYKHPLLRIGYFSQNVVDQLDLDVSPVEYMMSQYPSLSEQECRSHFGTSGLSGNVVLQKIRSLSGGQRSRVALALILYEQPHVLVLDEITNHLDMGTVDMLLDALRKYTGAIVLVSHDIWFLKQMFEQELDSDSDSGKEFDDEDEAAVQKEIYTIKNGNVKRWDEGIDAYVASVLKTVRKTS</sequence>
<dbReference type="Pfam" id="PF12848">
    <property type="entry name" value="ABC_tran_Xtn"/>
    <property type="match status" value="1"/>
</dbReference>
<dbReference type="GO" id="GO:0004540">
    <property type="term" value="F:RNA nuclease activity"/>
    <property type="evidence" value="ECO:0007669"/>
    <property type="project" value="InterPro"/>
</dbReference>
<dbReference type="Proteomes" id="UP000252139">
    <property type="component" value="Unassembled WGS sequence"/>
</dbReference>
<dbReference type="InterPro" id="IPR050611">
    <property type="entry name" value="ABCF"/>
</dbReference>
<proteinExistence type="predicted"/>
<dbReference type="FunFam" id="3.40.50.300:FF:000011">
    <property type="entry name" value="Putative ABC transporter ATP-binding component"/>
    <property type="match status" value="1"/>
</dbReference>
<protein>
    <recommendedName>
        <fullName evidence="5">ABC transporter domain-containing protein</fullName>
    </recommendedName>
</protein>
<feature type="compositionally biased region" description="Basic residues" evidence="4">
    <location>
        <begin position="446"/>
        <end position="455"/>
    </location>
</feature>
<organism evidence="6 7">
    <name type="scientific">Rhizopus azygosporus</name>
    <name type="common">Rhizopus microsporus var. azygosporus</name>
    <dbReference type="NCBI Taxonomy" id="86630"/>
    <lineage>
        <taxon>Eukaryota</taxon>
        <taxon>Fungi</taxon>
        <taxon>Fungi incertae sedis</taxon>
        <taxon>Mucoromycota</taxon>
        <taxon>Mucoromycotina</taxon>
        <taxon>Mucoromycetes</taxon>
        <taxon>Mucorales</taxon>
        <taxon>Mucorineae</taxon>
        <taxon>Rhizopodaceae</taxon>
        <taxon>Rhizopus</taxon>
    </lineage>
</organism>
<dbReference type="InterPro" id="IPR003439">
    <property type="entry name" value="ABC_transporter-like_ATP-bd"/>
</dbReference>
<keyword evidence="3" id="KW-0067">ATP-binding</keyword>
<dbReference type="Gene3D" id="3.40.50.300">
    <property type="entry name" value="P-loop containing nucleotide triphosphate hydrolases"/>
    <property type="match status" value="4"/>
</dbReference>
<evidence type="ECO:0000259" key="5">
    <source>
        <dbReference type="PROSITE" id="PS50893"/>
    </source>
</evidence>
<evidence type="ECO:0000256" key="2">
    <source>
        <dbReference type="ARBA" id="ARBA00022741"/>
    </source>
</evidence>
<feature type="domain" description="ABC transporter" evidence="5">
    <location>
        <begin position="489"/>
        <end position="804"/>
    </location>
</feature>
<dbReference type="SUPFAM" id="SSF50249">
    <property type="entry name" value="Nucleic acid-binding proteins"/>
    <property type="match status" value="1"/>
</dbReference>
<dbReference type="OrthoDB" id="2110130at2759"/>
<dbReference type="Pfam" id="PF00773">
    <property type="entry name" value="RNB"/>
    <property type="match status" value="1"/>
</dbReference>
<dbReference type="SUPFAM" id="SSF52540">
    <property type="entry name" value="P-loop containing nucleoside triphosphate hydrolases"/>
    <property type="match status" value="2"/>
</dbReference>
<dbReference type="CDD" id="cd03221">
    <property type="entry name" value="ABCF_EF-3"/>
    <property type="match status" value="2"/>
</dbReference>
<dbReference type="PROSITE" id="PS00211">
    <property type="entry name" value="ABC_TRANSPORTER_1"/>
    <property type="match status" value="2"/>
</dbReference>